<dbReference type="EMBL" id="CP137555">
    <property type="protein sequence ID" value="WOX05058.1"/>
    <property type="molecule type" value="Genomic_DNA"/>
</dbReference>
<gene>
    <name evidence="1" type="ORF">R5R33_15115</name>
</gene>
<dbReference type="Proteomes" id="UP001302477">
    <property type="component" value="Chromosome"/>
</dbReference>
<evidence type="ECO:0000313" key="2">
    <source>
        <dbReference type="Proteomes" id="UP001302477"/>
    </source>
</evidence>
<keyword evidence="2" id="KW-1185">Reference proteome</keyword>
<sequence length="169" mass="19951">MDRMDREYHKLWYRLDGSDYYLIWYTTEIDGIFVDSEGRVPVFRREGSLENYAMERGLEITPGEPILHDLEKINCWLEAEFGENLEYECILNAWNMFDDVFKSIGKTFSSKSELENSIYDKLFYGSNLPVITPKGQRYDPVWTFAEISFIRTAMELGIEQLRTSAYCQD</sequence>
<reference evidence="1 2" key="1">
    <citation type="submission" date="2023-10" db="EMBL/GenBank/DDBJ databases">
        <title>Description of Microbulbifer bruguierae sp. nov., isolated from the sediments of mangrove plant Bruguiera sexangula and comparative genomic analyses of the genus Microbulbifer.</title>
        <authorList>
            <person name="Long M."/>
        </authorList>
    </citation>
    <scope>NUCLEOTIDE SEQUENCE [LARGE SCALE GENOMIC DNA]</scope>
    <source>
        <strain evidence="1 2">SPO729</strain>
    </source>
</reference>
<name>A0AAU0MY77_9GAMM</name>
<accession>A0AAU0MY77</accession>
<organism evidence="1 2">
    <name type="scientific">Microbulbifer pacificus</name>
    <dbReference type="NCBI Taxonomy" id="407164"/>
    <lineage>
        <taxon>Bacteria</taxon>
        <taxon>Pseudomonadati</taxon>
        <taxon>Pseudomonadota</taxon>
        <taxon>Gammaproteobacteria</taxon>
        <taxon>Cellvibrionales</taxon>
        <taxon>Microbulbiferaceae</taxon>
        <taxon>Microbulbifer</taxon>
    </lineage>
</organism>
<evidence type="ECO:0000313" key="1">
    <source>
        <dbReference type="EMBL" id="WOX05058.1"/>
    </source>
</evidence>
<protein>
    <submittedName>
        <fullName evidence="1">Uncharacterized protein</fullName>
    </submittedName>
</protein>
<dbReference type="RefSeq" id="WP_318953532.1">
    <property type="nucleotide sequence ID" value="NZ_CP137555.1"/>
</dbReference>
<dbReference type="AlphaFoldDB" id="A0AAU0MY77"/>
<proteinExistence type="predicted"/>
<dbReference type="KEGG" id="mpaf:R5R33_15115"/>